<dbReference type="Proteomes" id="UP000544054">
    <property type="component" value="Unassembled WGS sequence"/>
</dbReference>
<organism evidence="1 2">
    <name type="scientific">Chryseobacterium antibioticum</name>
    <dbReference type="NCBI Taxonomy" id="2728847"/>
    <lineage>
        <taxon>Bacteria</taxon>
        <taxon>Pseudomonadati</taxon>
        <taxon>Bacteroidota</taxon>
        <taxon>Flavobacteriia</taxon>
        <taxon>Flavobacteriales</taxon>
        <taxon>Weeksellaceae</taxon>
        <taxon>Chryseobacterium group</taxon>
        <taxon>Chryseobacterium</taxon>
    </lineage>
</organism>
<proteinExistence type="predicted"/>
<sequence>MKLNEITPELIDEMLSKYPIRGILTFKTLQKVETIIDNNVSFHSGRGWFYFSKEDLKETERHFREEYKDDVIEIKQTNKGYIYCFTGINTIAFFCKKGRQGTLKANYISMDFSDGINRSDRHGFLLSKGVECFVRKYIIPFKNGEMRLGHWHEEYISATDKKQN</sequence>
<name>A0A7Y0AMH8_9FLAO</name>
<dbReference type="EMBL" id="JABBGI010000010">
    <property type="protein sequence ID" value="NML70061.1"/>
    <property type="molecule type" value="Genomic_DNA"/>
</dbReference>
<protein>
    <submittedName>
        <fullName evidence="1">Uncharacterized protein</fullName>
    </submittedName>
</protein>
<evidence type="ECO:0000313" key="1">
    <source>
        <dbReference type="EMBL" id="NML70061.1"/>
    </source>
</evidence>
<gene>
    <name evidence="1" type="ORF">HHL23_09630</name>
</gene>
<keyword evidence="2" id="KW-1185">Reference proteome</keyword>
<evidence type="ECO:0000313" key="2">
    <source>
        <dbReference type="Proteomes" id="UP000544054"/>
    </source>
</evidence>
<comment type="caution">
    <text evidence="1">The sequence shown here is derived from an EMBL/GenBank/DDBJ whole genome shotgun (WGS) entry which is preliminary data.</text>
</comment>
<reference evidence="1 2" key="1">
    <citation type="submission" date="2020-04" db="EMBL/GenBank/DDBJ databases">
        <title>Chryseobacterium sp. RP-3-3 sp. nov., isolated from Jeju soil.</title>
        <authorList>
            <person name="Dahal R.H."/>
        </authorList>
    </citation>
    <scope>NUCLEOTIDE SEQUENCE [LARGE SCALE GENOMIC DNA]</scope>
    <source>
        <strain evidence="1 2">RP-3-3</strain>
    </source>
</reference>
<dbReference type="AlphaFoldDB" id="A0A7Y0AMH8"/>
<dbReference type="RefSeq" id="WP_169234599.1">
    <property type="nucleotide sequence ID" value="NZ_JABBGI010000010.1"/>
</dbReference>
<accession>A0A7Y0AMH8</accession>